<keyword evidence="3 5" id="KW-0106">Calcium</keyword>
<dbReference type="SMART" id="SM00112">
    <property type="entry name" value="CA"/>
    <property type="match status" value="14"/>
</dbReference>
<dbReference type="GO" id="GO:0008013">
    <property type="term" value="F:beta-catenin binding"/>
    <property type="evidence" value="ECO:0007669"/>
    <property type="project" value="TreeGrafter"/>
</dbReference>
<dbReference type="OrthoDB" id="6252479at2759"/>
<evidence type="ECO:0000259" key="8">
    <source>
        <dbReference type="PROSITE" id="PS50268"/>
    </source>
</evidence>
<organism evidence="9 10">
    <name type="scientific">Diploscapter pachys</name>
    <dbReference type="NCBI Taxonomy" id="2018661"/>
    <lineage>
        <taxon>Eukaryota</taxon>
        <taxon>Metazoa</taxon>
        <taxon>Ecdysozoa</taxon>
        <taxon>Nematoda</taxon>
        <taxon>Chromadorea</taxon>
        <taxon>Rhabditida</taxon>
        <taxon>Rhabditina</taxon>
        <taxon>Rhabditomorpha</taxon>
        <taxon>Rhabditoidea</taxon>
        <taxon>Rhabditidae</taxon>
        <taxon>Diploscapter</taxon>
    </lineage>
</organism>
<feature type="domain" description="Cadherin" evidence="8">
    <location>
        <begin position="1352"/>
        <end position="1453"/>
    </location>
</feature>
<feature type="region of interest" description="Disordered" evidence="6">
    <location>
        <begin position="2044"/>
        <end position="2063"/>
    </location>
</feature>
<evidence type="ECO:0000256" key="1">
    <source>
        <dbReference type="ARBA" id="ARBA00004370"/>
    </source>
</evidence>
<feature type="domain" description="Cadherin" evidence="8">
    <location>
        <begin position="1555"/>
        <end position="1665"/>
    </location>
</feature>
<dbReference type="GO" id="GO:0007156">
    <property type="term" value="P:homophilic cell adhesion via plasma membrane adhesion molecules"/>
    <property type="evidence" value="ECO:0007669"/>
    <property type="project" value="InterPro"/>
</dbReference>
<feature type="compositionally biased region" description="Polar residues" evidence="6">
    <location>
        <begin position="1901"/>
        <end position="1914"/>
    </location>
</feature>
<reference evidence="9 10" key="1">
    <citation type="journal article" date="2017" name="Curr. Biol.">
        <title>Genome architecture and evolution of a unichromosomal asexual nematode.</title>
        <authorList>
            <person name="Fradin H."/>
            <person name="Zegar C."/>
            <person name="Gutwein M."/>
            <person name="Lucas J."/>
            <person name="Kovtun M."/>
            <person name="Corcoran D."/>
            <person name="Baugh L.R."/>
            <person name="Kiontke K."/>
            <person name="Gunsalus K."/>
            <person name="Fitch D.H."/>
            <person name="Piano F."/>
        </authorList>
    </citation>
    <scope>NUCLEOTIDE SEQUENCE [LARGE SCALE GENOMIC DNA]</scope>
    <source>
        <strain evidence="9">PF1309</strain>
    </source>
</reference>
<feature type="domain" description="Cadherin" evidence="8">
    <location>
        <begin position="1666"/>
        <end position="1766"/>
    </location>
</feature>
<comment type="subcellular location">
    <subcellularLocation>
        <location evidence="1">Membrane</location>
    </subcellularLocation>
</comment>
<dbReference type="GO" id="GO:0016477">
    <property type="term" value="P:cell migration"/>
    <property type="evidence" value="ECO:0007669"/>
    <property type="project" value="TreeGrafter"/>
</dbReference>
<feature type="domain" description="Cadherin" evidence="8">
    <location>
        <begin position="949"/>
        <end position="1042"/>
    </location>
</feature>
<dbReference type="PANTHER" id="PTHR24027">
    <property type="entry name" value="CADHERIN-23"/>
    <property type="match status" value="1"/>
</dbReference>
<dbReference type="GO" id="GO:0016342">
    <property type="term" value="C:catenin complex"/>
    <property type="evidence" value="ECO:0007669"/>
    <property type="project" value="TreeGrafter"/>
</dbReference>
<feature type="domain" description="Cadherin" evidence="8">
    <location>
        <begin position="660"/>
        <end position="758"/>
    </location>
</feature>
<accession>A0A2A2LDD2</accession>
<dbReference type="Pfam" id="PF00028">
    <property type="entry name" value="Cadherin"/>
    <property type="match status" value="13"/>
</dbReference>
<dbReference type="InterPro" id="IPR020894">
    <property type="entry name" value="Cadherin_CS"/>
</dbReference>
<evidence type="ECO:0000313" key="10">
    <source>
        <dbReference type="Proteomes" id="UP000218231"/>
    </source>
</evidence>
<evidence type="ECO:0000256" key="7">
    <source>
        <dbReference type="SAM" id="Phobius"/>
    </source>
</evidence>
<name>A0A2A2LDD2_9BILA</name>
<feature type="transmembrane region" description="Helical" evidence="7">
    <location>
        <begin position="1839"/>
        <end position="1864"/>
    </location>
</feature>
<feature type="domain" description="Cadherin" evidence="8">
    <location>
        <begin position="253"/>
        <end position="388"/>
    </location>
</feature>
<comment type="caution">
    <text evidence="9">The sequence shown here is derived from an EMBL/GenBank/DDBJ whole genome shotgun (WGS) entry which is preliminary data.</text>
</comment>
<feature type="domain" description="Cadherin" evidence="8">
    <location>
        <begin position="1044"/>
        <end position="1155"/>
    </location>
</feature>
<feature type="domain" description="Cadherin" evidence="8">
    <location>
        <begin position="165"/>
        <end position="252"/>
    </location>
</feature>
<dbReference type="InterPro" id="IPR039808">
    <property type="entry name" value="Cadherin"/>
</dbReference>
<evidence type="ECO:0000256" key="6">
    <source>
        <dbReference type="SAM" id="MobiDB-lite"/>
    </source>
</evidence>
<feature type="domain" description="Cadherin" evidence="8">
    <location>
        <begin position="1767"/>
        <end position="1821"/>
    </location>
</feature>
<dbReference type="CDD" id="cd11304">
    <property type="entry name" value="Cadherin_repeat"/>
    <property type="match status" value="16"/>
</dbReference>
<evidence type="ECO:0000256" key="5">
    <source>
        <dbReference type="PROSITE-ProRule" id="PRU00043"/>
    </source>
</evidence>
<evidence type="ECO:0000256" key="2">
    <source>
        <dbReference type="ARBA" id="ARBA00022737"/>
    </source>
</evidence>
<evidence type="ECO:0000313" key="9">
    <source>
        <dbReference type="EMBL" id="PAV84222.1"/>
    </source>
</evidence>
<keyword evidence="7" id="KW-0812">Transmembrane</keyword>
<proteinExistence type="predicted"/>
<feature type="domain" description="Cadherin" evidence="8">
    <location>
        <begin position="65"/>
        <end position="164"/>
    </location>
</feature>
<feature type="domain" description="Cadherin" evidence="8">
    <location>
        <begin position="9"/>
        <end position="64"/>
    </location>
</feature>
<keyword evidence="7" id="KW-1133">Transmembrane helix</keyword>
<dbReference type="EMBL" id="LIAE01006880">
    <property type="protein sequence ID" value="PAV84222.1"/>
    <property type="molecule type" value="Genomic_DNA"/>
</dbReference>
<sequence>MLNVAAQTFNLDPTTGTLCLDQALDYESHKSYQLVVTATDQTGLSSTSLISIIVVDINDNYPVFYPLQYNITVREGAAPNDSLLIVSASDADAGQYGEVRYSMLTDSATFRVDPETGRLYARRTLLRGRYNLIIDAKDGTGLSAEQPAQVHVTVISRDLATPVFTRSKYEIHTSEDILPGIVIGSVTATGKGAIKYSIYSGDPQHHFSINPDSGKITVMKALDADADMENGGSNHTQVIVYVDDHNDNAPEFATSQVEIMVKEDQPIHEAFFIVHALDKDRRQATDHGIPPKSSNISIILKILDVNDHAPRFTKDYYGVEFFTVDELTGILYVRKEIDRETLSHYNITVVAEDLGKPRLSSTAMAPSCHSLSPLVVSVPGSSDQATNFPQPQALVVGSLVITDPDKGENGTVVYRSQQTHPIFMIKANGDVQLRRPLTDLDPTDYRLAVIASDQGNPRKSTVCHLSIKVMRGNSQVKIGTPLENVIKIPPDCPISCRLKYINAPGVHSWQIQSNEISNHFSLREGWLYILSKPLQKPPYSLTLILSDSQGRQKHVAVRVVTSEKNQHDPIVLNSAVPIGAKIGSVGEQPKEGDFYYKNVNDSCRFELEESSGTLYLAERLKPSEEFICFYKKINVTSGDETDVDITFETGPQQNEPPKFSQNTIEVSIREDTAVGTVVTFVNATVSDSTVSINYRLKPPSNEFFSIDAFTGDVTLLTRLEWNENQKFVLIAEAQCNSLITSMPVIINIVDTNNHRPEILSDDKIYVRTVADGILHRVIAKDLDSGLNSKLKFEIVKPEKQAYFELDSDSGIIKLRNEGLISEDRETPEYLTIRVMDNGQPALFSEQTLEIRVLNETRSWRFFRQPHIEVIVDESWNAEAPILKLENFDHYALAGKQDLFELRANEIYLNLRPKNKQVFLTVLAFSPKEEIDWMELSVRVKSDLKPIISSSSCGSVSVPENQALEKIKRIVATGATTSARFRLQGAPKQFKINEVTGEISCEELDRETTQEHLLVVILEDQSNSDSCTVKITVSDVNDNQPQFASSTPQVLTLTEKVKDGDTVFQFSATDMDIGWSGRVLFDLIEDPSESLEVLPDTGKLILRKPGPPSSVAKSWMIRVKVSDLGSPSLFSEKFIRISDERNFEEANFKEVPSPKFLRHSYISSIDEGLPRGQYVVQVATSPRDSRITYSIVEGNADNAFSIDEEGVVRTALELDREIRENYKLKVLGTGPFLPHISTQISVRVNNVNDNPPSFSGAIKQKKIAENTPPGTYITTLTANDIDSNKLLQFYLDRDEQRFTIDRYSGVIHSLVEFDYELTKNIALKAYVTDGNFTAMTTLKIQITDVNDNAPEFARPFYEITIPPSASVGEIFAKIDAIDADSGDNGLIKYLIMDSHKSFKIDPKDGSLSLTSPLDPTISYLATVTGSDSGSPSLSRSVPVRVRIATISKNDVPVFEQKEFEFSVKEDIPVYSIVGNASNSGYDKSLFYRILDPISSRLFEIDEFGRITLKMPLDRETKNLHRFTIDVSSDASSAMHNSTATVSIIVLDVNDNSPIFNNPQTSVTLKDGLSSGDVIQRLSATDEDIGPNGRISYRILSGNDYGVFSLNPDTGAISFNEWSDSQLKEHPNGKWNLLIEASDQGTPRRSTLITVPVILNLMNWSGTAPFFVVPTYEVHVPETMEKDRIIFKPRPANRFGTNNTNLQFALKDSEEHFSIDSRTGELWLRSPLDWETKDFYSMGLSVSDGNGRSAVVPLKIIVVPVDEYTPIFTQQTYTIQIPLTSSVGSVVGQIRAVDADGGIHGQVKYQMISPHSLVSVDKNNGKIGGFPSHHLTLFNSMIVKISLVVGGILVVLLVLLILCCACSPCCKSRLPKQMDSPRKQVYTIARGPKAVIKPSSMKRLASNGHQDGTTVNTDGKASSMTSSVSTNSNLRASSMSNHRSQQDSGCDPDNVSLNSSVTDYLTSLGVNPHPINNKAPARNRLGMIDHDNSLSEYIYARVDDVLPPGPINMNSSGVDPFSSNITVPPRRNPPSFQPLTEIFDEIAEMRNEDSQRRKSQQREYLQIEI</sequence>
<feature type="domain" description="Cadherin" evidence="8">
    <location>
        <begin position="773"/>
        <end position="867"/>
    </location>
</feature>
<dbReference type="STRING" id="2018661.A0A2A2LDD2"/>
<protein>
    <recommendedName>
        <fullName evidence="8">Cadherin domain-containing protein</fullName>
    </recommendedName>
</protein>
<dbReference type="InterPro" id="IPR002126">
    <property type="entry name" value="Cadherin-like_dom"/>
</dbReference>
<evidence type="ECO:0000256" key="4">
    <source>
        <dbReference type="ARBA" id="ARBA00023136"/>
    </source>
</evidence>
<keyword evidence="2" id="KW-0677">Repeat</keyword>
<keyword evidence="4 7" id="KW-0472">Membrane</keyword>
<feature type="region of interest" description="Disordered" evidence="6">
    <location>
        <begin position="1893"/>
        <end position="1950"/>
    </location>
</feature>
<dbReference type="PROSITE" id="PS50268">
    <property type="entry name" value="CADHERIN_2"/>
    <property type="match status" value="16"/>
</dbReference>
<evidence type="ECO:0000256" key="3">
    <source>
        <dbReference type="ARBA" id="ARBA00022837"/>
    </source>
</evidence>
<keyword evidence="10" id="KW-1185">Reference proteome</keyword>
<dbReference type="PANTHER" id="PTHR24027:SF438">
    <property type="entry name" value="CADHERIN 23"/>
    <property type="match status" value="1"/>
</dbReference>
<dbReference type="Gene3D" id="2.60.40.60">
    <property type="entry name" value="Cadherins"/>
    <property type="match status" value="17"/>
</dbReference>
<feature type="compositionally biased region" description="Polar residues" evidence="6">
    <location>
        <begin position="1928"/>
        <end position="1942"/>
    </location>
</feature>
<gene>
    <name evidence="9" type="ORF">WR25_25500</name>
</gene>
<feature type="domain" description="Cadherin" evidence="8">
    <location>
        <begin position="1254"/>
        <end position="1351"/>
    </location>
</feature>
<feature type="domain" description="Cadherin" evidence="8">
    <location>
        <begin position="396"/>
        <end position="483"/>
    </location>
</feature>
<dbReference type="Proteomes" id="UP000218231">
    <property type="component" value="Unassembled WGS sequence"/>
</dbReference>
<feature type="compositionally biased region" description="Low complexity" evidence="6">
    <location>
        <begin position="1916"/>
        <end position="1927"/>
    </location>
</feature>
<dbReference type="PRINTS" id="PR00205">
    <property type="entry name" value="CADHERIN"/>
</dbReference>
<dbReference type="GO" id="GO:0045296">
    <property type="term" value="F:cadherin binding"/>
    <property type="evidence" value="ECO:0007669"/>
    <property type="project" value="TreeGrafter"/>
</dbReference>
<dbReference type="InterPro" id="IPR015919">
    <property type="entry name" value="Cadherin-like_sf"/>
</dbReference>
<dbReference type="GO" id="GO:0005509">
    <property type="term" value="F:calcium ion binding"/>
    <property type="evidence" value="ECO:0007669"/>
    <property type="project" value="UniProtKB-UniRule"/>
</dbReference>
<dbReference type="SUPFAM" id="SSF49313">
    <property type="entry name" value="Cadherin-like"/>
    <property type="match status" value="16"/>
</dbReference>
<feature type="domain" description="Cadherin" evidence="8">
    <location>
        <begin position="1156"/>
        <end position="1253"/>
    </location>
</feature>
<dbReference type="PROSITE" id="PS00232">
    <property type="entry name" value="CADHERIN_1"/>
    <property type="match status" value="5"/>
</dbReference>
<feature type="domain" description="Cadherin" evidence="8">
    <location>
        <begin position="1454"/>
        <end position="1554"/>
    </location>
</feature>